<name>A0A5B7EW95_PORTR</name>
<sequence>MTSRALPPSRSLFLYRLFPFSLGLRFYPLPPSPSRTSLASSLTVTSLPLPKAAVLVNPDVLSRVGTLDKENITTISHGMDDSKAGNKR</sequence>
<dbReference type="EMBL" id="VSRR010004235">
    <property type="protein sequence ID" value="MPC39021.1"/>
    <property type="molecule type" value="Genomic_DNA"/>
</dbReference>
<protein>
    <submittedName>
        <fullName evidence="1">Uncharacterized protein</fullName>
    </submittedName>
</protein>
<dbReference type="AlphaFoldDB" id="A0A5B7EW95"/>
<dbReference type="Proteomes" id="UP000324222">
    <property type="component" value="Unassembled WGS sequence"/>
</dbReference>
<accession>A0A5B7EW95</accession>
<reference evidence="1 2" key="1">
    <citation type="submission" date="2019-05" db="EMBL/GenBank/DDBJ databases">
        <title>Another draft genome of Portunus trituberculatus and its Hox gene families provides insights of decapod evolution.</title>
        <authorList>
            <person name="Jeong J.-H."/>
            <person name="Song I."/>
            <person name="Kim S."/>
            <person name="Choi T."/>
            <person name="Kim D."/>
            <person name="Ryu S."/>
            <person name="Kim W."/>
        </authorList>
    </citation>
    <scope>NUCLEOTIDE SEQUENCE [LARGE SCALE GENOMIC DNA]</scope>
    <source>
        <tissue evidence="1">Muscle</tissue>
    </source>
</reference>
<proteinExistence type="predicted"/>
<gene>
    <name evidence="1" type="ORF">E2C01_032540</name>
</gene>
<comment type="caution">
    <text evidence="1">The sequence shown here is derived from an EMBL/GenBank/DDBJ whole genome shotgun (WGS) entry which is preliminary data.</text>
</comment>
<keyword evidence="2" id="KW-1185">Reference proteome</keyword>
<evidence type="ECO:0000313" key="1">
    <source>
        <dbReference type="EMBL" id="MPC39021.1"/>
    </source>
</evidence>
<evidence type="ECO:0000313" key="2">
    <source>
        <dbReference type="Proteomes" id="UP000324222"/>
    </source>
</evidence>
<organism evidence="1 2">
    <name type="scientific">Portunus trituberculatus</name>
    <name type="common">Swimming crab</name>
    <name type="synonym">Neptunus trituberculatus</name>
    <dbReference type="NCBI Taxonomy" id="210409"/>
    <lineage>
        <taxon>Eukaryota</taxon>
        <taxon>Metazoa</taxon>
        <taxon>Ecdysozoa</taxon>
        <taxon>Arthropoda</taxon>
        <taxon>Crustacea</taxon>
        <taxon>Multicrustacea</taxon>
        <taxon>Malacostraca</taxon>
        <taxon>Eumalacostraca</taxon>
        <taxon>Eucarida</taxon>
        <taxon>Decapoda</taxon>
        <taxon>Pleocyemata</taxon>
        <taxon>Brachyura</taxon>
        <taxon>Eubrachyura</taxon>
        <taxon>Portunoidea</taxon>
        <taxon>Portunidae</taxon>
        <taxon>Portuninae</taxon>
        <taxon>Portunus</taxon>
    </lineage>
</organism>